<dbReference type="PANTHER" id="PTHR32303">
    <property type="entry name" value="QUINOPROTEIN ALCOHOL DEHYDROGENASE (CYTOCHROME C)"/>
    <property type="match status" value="1"/>
</dbReference>
<feature type="domain" description="Cytochrome c" evidence="9">
    <location>
        <begin position="466"/>
        <end position="542"/>
    </location>
</feature>
<evidence type="ECO:0000259" key="9">
    <source>
        <dbReference type="PROSITE" id="PS51007"/>
    </source>
</evidence>
<dbReference type="InterPro" id="IPR017511">
    <property type="entry name" value="PQQ_mDH"/>
</dbReference>
<keyword evidence="3 8" id="KW-0349">Heme</keyword>
<accession>A0A5B9EGR9</accession>
<dbReference type="GO" id="GO:0048038">
    <property type="term" value="F:quinone binding"/>
    <property type="evidence" value="ECO:0007669"/>
    <property type="project" value="InterPro"/>
</dbReference>
<dbReference type="PROSITE" id="PS51007">
    <property type="entry name" value="CYTC"/>
    <property type="match status" value="1"/>
</dbReference>
<proteinExistence type="inferred from homology"/>
<dbReference type="Gene3D" id="1.10.760.10">
    <property type="entry name" value="Cytochrome c-like domain"/>
    <property type="match status" value="1"/>
</dbReference>
<sequence length="712" mass="77885">MLGFVSGVLPGQSAKPHNDKTHTTWREYGGAADGAQYSALRQVDRSNVKQLQVAWKYSTGDNRKYLFNPLVVDGVMYVLAKENSIVALDAATGKELWVHPTDPKATLLTYRGLNYWESVDRSDRRLLFAVNNSLQAIDARTGKSITTFGKNGHVDLREELGRDPHTLTLVQSVNPGRVFENLLILGSATNEEYNSAPGDVRAYDVLTGKMVWIFHTIPHPGEAGYETWPKDAWKTAGGANAWQGMALDEKRGIVYVPTASPKYNFYGANRLGKNLYGDSLLALNARTGKLVWYYQMVHHDIWDYDNATTPMLTAVKHNGKMVDVVAQPGKTGFLWVFDRETGKPLWPIEERPQMKSDMPGEETWPTQPFPTKPLPFARQSFTADQINPYLDADEREKFHKQMLEAKNHGLFTPPGTQNTVQMPGNNGGANFGGAAADPAGMVYVVSKDLPAMLKLELSTDVDRSGTPVAQGRDLYNANCSICHGADRAGKPPVIPSLADVRTRLSDEQIRDVMQYGKGQMPAFAKISEADAGNILSYLAQPDLAPAVDVDSSKPKVVDPATAHYRSGFGFMVGRNGLPAIAPPWTSLTAYDLNTGDIRWKIALGEVPELAEKGIKDTGSQMPKVGPVVTAGGLIFTGTRDHKVRALDSASGKVLWEATVDEALEGIPAIYEIGGRQYIVFCAAAASTYFGTTTPKIVHGSYVAFALPKVEKH</sequence>
<organism evidence="10 11">
    <name type="scientific">Terriglobus albidus</name>
    <dbReference type="NCBI Taxonomy" id="1592106"/>
    <lineage>
        <taxon>Bacteria</taxon>
        <taxon>Pseudomonadati</taxon>
        <taxon>Acidobacteriota</taxon>
        <taxon>Terriglobia</taxon>
        <taxon>Terriglobales</taxon>
        <taxon>Acidobacteriaceae</taxon>
        <taxon>Terriglobus</taxon>
    </lineage>
</organism>
<evidence type="ECO:0000256" key="5">
    <source>
        <dbReference type="ARBA" id="ARBA00022729"/>
    </source>
</evidence>
<dbReference type="OrthoDB" id="9794322at2"/>
<dbReference type="Pfam" id="PF01011">
    <property type="entry name" value="PQQ"/>
    <property type="match status" value="2"/>
</dbReference>
<dbReference type="EMBL" id="CP042806">
    <property type="protein sequence ID" value="QEE31413.1"/>
    <property type="molecule type" value="Genomic_DNA"/>
</dbReference>
<dbReference type="SMART" id="SM00564">
    <property type="entry name" value="PQQ"/>
    <property type="match status" value="6"/>
</dbReference>
<dbReference type="SUPFAM" id="SSF50998">
    <property type="entry name" value="Quinoprotein alcohol dehydrogenase-like"/>
    <property type="match status" value="1"/>
</dbReference>
<evidence type="ECO:0000313" key="11">
    <source>
        <dbReference type="Proteomes" id="UP000321820"/>
    </source>
</evidence>
<dbReference type="GO" id="GO:0016020">
    <property type="term" value="C:membrane"/>
    <property type="evidence" value="ECO:0007669"/>
    <property type="project" value="InterPro"/>
</dbReference>
<keyword evidence="7 8" id="KW-0408">Iron</keyword>
<dbReference type="GO" id="GO:0046872">
    <property type="term" value="F:metal ion binding"/>
    <property type="evidence" value="ECO:0007669"/>
    <property type="project" value="UniProtKB-KW"/>
</dbReference>
<evidence type="ECO:0000256" key="1">
    <source>
        <dbReference type="ARBA" id="ARBA00001931"/>
    </source>
</evidence>
<dbReference type="Pfam" id="PF13442">
    <property type="entry name" value="Cytochrome_CBB3"/>
    <property type="match status" value="1"/>
</dbReference>
<reference evidence="10 11" key="1">
    <citation type="submission" date="2019-08" db="EMBL/GenBank/DDBJ databases">
        <title>Complete genome sequence of Terriglobus albidus strain ORNL.</title>
        <authorList>
            <person name="Podar M."/>
        </authorList>
    </citation>
    <scope>NUCLEOTIDE SEQUENCE [LARGE SCALE GENOMIC DNA]</scope>
    <source>
        <strain evidence="10 11">ORNL</strain>
    </source>
</reference>
<dbReference type="InterPro" id="IPR009056">
    <property type="entry name" value="Cyt_c-like_dom"/>
</dbReference>
<evidence type="ECO:0000256" key="6">
    <source>
        <dbReference type="ARBA" id="ARBA00023002"/>
    </source>
</evidence>
<evidence type="ECO:0000256" key="7">
    <source>
        <dbReference type="ARBA" id="ARBA00023004"/>
    </source>
</evidence>
<keyword evidence="6" id="KW-0560">Oxidoreductase</keyword>
<dbReference type="GO" id="GO:0016614">
    <property type="term" value="F:oxidoreductase activity, acting on CH-OH group of donors"/>
    <property type="evidence" value="ECO:0007669"/>
    <property type="project" value="InterPro"/>
</dbReference>
<evidence type="ECO:0000256" key="2">
    <source>
        <dbReference type="ARBA" id="ARBA00008156"/>
    </source>
</evidence>
<keyword evidence="5" id="KW-0732">Signal</keyword>
<dbReference type="Proteomes" id="UP000321820">
    <property type="component" value="Chromosome"/>
</dbReference>
<dbReference type="PANTHER" id="PTHR32303:SF4">
    <property type="entry name" value="QUINOPROTEIN GLUCOSE DEHYDROGENASE"/>
    <property type="match status" value="1"/>
</dbReference>
<comment type="similarity">
    <text evidence="2">Belongs to the bacterial PQQ dehydrogenase family.</text>
</comment>
<protein>
    <submittedName>
        <fullName evidence="10">PQQ-binding-like beta-propeller repeat protein</fullName>
    </submittedName>
</protein>
<dbReference type="CDD" id="cd10280">
    <property type="entry name" value="PQQ_mGDH"/>
    <property type="match status" value="1"/>
</dbReference>
<dbReference type="InterPro" id="IPR002372">
    <property type="entry name" value="PQQ_rpt_dom"/>
</dbReference>
<dbReference type="KEGG" id="talb:FTW19_17305"/>
<dbReference type="InterPro" id="IPR036909">
    <property type="entry name" value="Cyt_c-like_dom_sf"/>
</dbReference>
<evidence type="ECO:0000256" key="4">
    <source>
        <dbReference type="ARBA" id="ARBA00022723"/>
    </source>
</evidence>
<dbReference type="GO" id="GO:0009055">
    <property type="term" value="F:electron transfer activity"/>
    <property type="evidence" value="ECO:0007669"/>
    <property type="project" value="InterPro"/>
</dbReference>
<dbReference type="Gene3D" id="2.140.10.10">
    <property type="entry name" value="Quinoprotein alcohol dehydrogenase-like superfamily"/>
    <property type="match status" value="2"/>
</dbReference>
<evidence type="ECO:0000313" key="10">
    <source>
        <dbReference type="EMBL" id="QEE31413.1"/>
    </source>
</evidence>
<dbReference type="GO" id="GO:0020037">
    <property type="term" value="F:heme binding"/>
    <property type="evidence" value="ECO:0007669"/>
    <property type="project" value="InterPro"/>
</dbReference>
<evidence type="ECO:0000256" key="8">
    <source>
        <dbReference type="PROSITE-ProRule" id="PRU00433"/>
    </source>
</evidence>
<evidence type="ECO:0000256" key="3">
    <source>
        <dbReference type="ARBA" id="ARBA00022617"/>
    </source>
</evidence>
<name>A0A5B9EGR9_9BACT</name>
<gene>
    <name evidence="10" type="ORF">FTW19_17305</name>
</gene>
<keyword evidence="11" id="KW-1185">Reference proteome</keyword>
<dbReference type="InterPro" id="IPR018391">
    <property type="entry name" value="PQQ_b-propeller_rpt"/>
</dbReference>
<dbReference type="SUPFAM" id="SSF46626">
    <property type="entry name" value="Cytochrome c"/>
    <property type="match status" value="1"/>
</dbReference>
<dbReference type="AlphaFoldDB" id="A0A5B9EGR9"/>
<comment type="cofactor">
    <cofactor evidence="1">
        <name>pyrroloquinoline quinone</name>
        <dbReference type="ChEBI" id="CHEBI:58442"/>
    </cofactor>
</comment>
<dbReference type="InterPro" id="IPR011047">
    <property type="entry name" value="Quinoprotein_ADH-like_sf"/>
</dbReference>
<keyword evidence="4 8" id="KW-0479">Metal-binding</keyword>